<comment type="caution">
    <text evidence="2">The sequence shown here is derived from an EMBL/GenBank/DDBJ whole genome shotgun (WGS) entry which is preliminary data.</text>
</comment>
<dbReference type="Pfam" id="PF07971">
    <property type="entry name" value="Glyco_hydro_92"/>
    <property type="match status" value="1"/>
</dbReference>
<organism evidence="2 3">
    <name type="scientific">Asterophora parasitica</name>
    <dbReference type="NCBI Taxonomy" id="117018"/>
    <lineage>
        <taxon>Eukaryota</taxon>
        <taxon>Fungi</taxon>
        <taxon>Dikarya</taxon>
        <taxon>Basidiomycota</taxon>
        <taxon>Agaricomycotina</taxon>
        <taxon>Agaricomycetes</taxon>
        <taxon>Agaricomycetidae</taxon>
        <taxon>Agaricales</taxon>
        <taxon>Tricholomatineae</taxon>
        <taxon>Lyophyllaceae</taxon>
        <taxon>Asterophora</taxon>
    </lineage>
</organism>
<dbReference type="InterPro" id="IPR012939">
    <property type="entry name" value="Glyco_hydro_92"/>
</dbReference>
<protein>
    <recommendedName>
        <fullName evidence="1">Glycosyl hydrolase family 92 domain-containing protein</fullName>
    </recommendedName>
</protein>
<evidence type="ECO:0000259" key="1">
    <source>
        <dbReference type="Pfam" id="PF07971"/>
    </source>
</evidence>
<name>A0A9P7K7Z1_9AGAR</name>
<sequence length="295" mass="32542">MDCIQPSGWARAGLVPGATQRSELHLKRKFEQRGLCMRKEITPSYYSIVPEDGLESSRPSVITSTPTNVSYPHGSVAIHLQSNRVHETCRSNSERQDTIITPISTLPYVKGFNGYYCGRFDYEDDFEGQTPYGTIQNSITHPGALSGEDTLPTSGAVKRINLARRNIDEEIPEGLASTPEHTAHRVRTVWTEKLDRFALQCGVGSAEGGLLDGSSAFSAVAYYSGYDGKIQSYTGYSTRDRYRTQWAFLILFAPERLSGMNTSTLADYKEFGTHAASHIAEVVIKGIKGLRQGST</sequence>
<accession>A0A9P7K7Z1</accession>
<dbReference type="AlphaFoldDB" id="A0A9P7K7Z1"/>
<dbReference type="EMBL" id="JABCKV010000677">
    <property type="protein sequence ID" value="KAG5640498.1"/>
    <property type="molecule type" value="Genomic_DNA"/>
</dbReference>
<gene>
    <name evidence="2" type="ORF">DXG03_008292</name>
</gene>
<evidence type="ECO:0000313" key="2">
    <source>
        <dbReference type="EMBL" id="KAG5640498.1"/>
    </source>
</evidence>
<keyword evidence="3" id="KW-1185">Reference proteome</keyword>
<reference evidence="2" key="1">
    <citation type="submission" date="2020-07" db="EMBL/GenBank/DDBJ databases">
        <authorList>
            <person name="Nieuwenhuis M."/>
            <person name="Van De Peppel L.J.J."/>
        </authorList>
    </citation>
    <scope>NUCLEOTIDE SEQUENCE</scope>
    <source>
        <strain evidence="2">AP01</strain>
        <tissue evidence="2">Mycelium</tissue>
    </source>
</reference>
<reference evidence="2" key="2">
    <citation type="submission" date="2021-10" db="EMBL/GenBank/DDBJ databases">
        <title>Phylogenomics reveals ancestral predisposition of the termite-cultivated fungus Termitomyces towards a domesticated lifestyle.</title>
        <authorList>
            <person name="Auxier B."/>
            <person name="Grum-Grzhimaylo A."/>
            <person name="Cardenas M.E."/>
            <person name="Lodge J.D."/>
            <person name="Laessoe T."/>
            <person name="Pedersen O."/>
            <person name="Smith M.E."/>
            <person name="Kuyper T.W."/>
            <person name="Franco-Molano E.A."/>
            <person name="Baroni T.J."/>
            <person name="Aanen D.K."/>
        </authorList>
    </citation>
    <scope>NUCLEOTIDE SEQUENCE</scope>
    <source>
        <strain evidence="2">AP01</strain>
        <tissue evidence="2">Mycelium</tissue>
    </source>
</reference>
<evidence type="ECO:0000313" key="3">
    <source>
        <dbReference type="Proteomes" id="UP000775547"/>
    </source>
</evidence>
<dbReference type="Proteomes" id="UP000775547">
    <property type="component" value="Unassembled WGS sequence"/>
</dbReference>
<dbReference type="OrthoDB" id="449263at2759"/>
<proteinExistence type="predicted"/>
<feature type="domain" description="Glycosyl hydrolase family 92" evidence="1">
    <location>
        <begin position="163"/>
        <end position="273"/>
    </location>
</feature>